<sequence length="134" mass="15131">MTLTDFEQAHLDLIRDYFASIESGVSTRAFFTEDMLQIEFPNRLNPKGQRSDLVSLIQRSEMGKKVLTSQHYEIVSAIAQGNRAAVEAVWTGTLAIPFGALSAGSVMKAYFAIFFQFRDGKIALQHNYDCFEPW</sequence>
<comment type="caution">
    <text evidence="2">The sequence shown here is derived from an EMBL/GenBank/DDBJ whole genome shotgun (WGS) entry which is preliminary data.</text>
</comment>
<dbReference type="Proteomes" id="UP001596091">
    <property type="component" value="Unassembled WGS sequence"/>
</dbReference>
<dbReference type="Gene3D" id="3.10.450.50">
    <property type="match status" value="1"/>
</dbReference>
<dbReference type="RefSeq" id="WP_263342051.1">
    <property type="nucleotide sequence ID" value="NZ_JAGSYH010000009.1"/>
</dbReference>
<accession>A0ABW1EJZ5</accession>
<proteinExistence type="predicted"/>
<feature type="domain" description="SnoaL-like" evidence="1">
    <location>
        <begin position="62"/>
        <end position="123"/>
    </location>
</feature>
<dbReference type="InterPro" id="IPR037401">
    <property type="entry name" value="SnoaL-like"/>
</dbReference>
<keyword evidence="3" id="KW-1185">Reference proteome</keyword>
<organism evidence="2 3">
    <name type="scientific">Acidicapsa dinghuensis</name>
    <dbReference type="NCBI Taxonomy" id="2218256"/>
    <lineage>
        <taxon>Bacteria</taxon>
        <taxon>Pseudomonadati</taxon>
        <taxon>Acidobacteriota</taxon>
        <taxon>Terriglobia</taxon>
        <taxon>Terriglobales</taxon>
        <taxon>Acidobacteriaceae</taxon>
        <taxon>Acidicapsa</taxon>
    </lineage>
</organism>
<dbReference type="SUPFAM" id="SSF54427">
    <property type="entry name" value="NTF2-like"/>
    <property type="match status" value="1"/>
</dbReference>
<reference evidence="3" key="1">
    <citation type="journal article" date="2019" name="Int. J. Syst. Evol. Microbiol.">
        <title>The Global Catalogue of Microorganisms (GCM) 10K type strain sequencing project: providing services to taxonomists for standard genome sequencing and annotation.</title>
        <authorList>
            <consortium name="The Broad Institute Genomics Platform"/>
            <consortium name="The Broad Institute Genome Sequencing Center for Infectious Disease"/>
            <person name="Wu L."/>
            <person name="Ma J."/>
        </authorList>
    </citation>
    <scope>NUCLEOTIDE SEQUENCE [LARGE SCALE GENOMIC DNA]</scope>
    <source>
        <strain evidence="3">JCM 4087</strain>
    </source>
</reference>
<evidence type="ECO:0000313" key="3">
    <source>
        <dbReference type="Proteomes" id="UP001596091"/>
    </source>
</evidence>
<name>A0ABW1EJZ5_9BACT</name>
<dbReference type="Pfam" id="PF12680">
    <property type="entry name" value="SnoaL_2"/>
    <property type="match status" value="1"/>
</dbReference>
<evidence type="ECO:0000313" key="2">
    <source>
        <dbReference type="EMBL" id="MFC5864315.1"/>
    </source>
</evidence>
<gene>
    <name evidence="2" type="ORF">ACFPT7_18560</name>
</gene>
<dbReference type="EMBL" id="JBHSPH010000009">
    <property type="protein sequence ID" value="MFC5864315.1"/>
    <property type="molecule type" value="Genomic_DNA"/>
</dbReference>
<evidence type="ECO:0000259" key="1">
    <source>
        <dbReference type="Pfam" id="PF12680"/>
    </source>
</evidence>
<dbReference type="InterPro" id="IPR032710">
    <property type="entry name" value="NTF2-like_dom_sf"/>
</dbReference>
<protein>
    <submittedName>
        <fullName evidence="2">Nuclear transport factor 2 family protein</fullName>
    </submittedName>
</protein>